<proteinExistence type="predicted"/>
<dbReference type="RefSeq" id="WP_184893037.1">
    <property type="nucleotide sequence ID" value="NZ_JACHMX010000001.1"/>
</dbReference>
<comment type="caution">
    <text evidence="1">The sequence shown here is derived from an EMBL/GenBank/DDBJ whole genome shotgun (WGS) entry which is preliminary data.</text>
</comment>
<name>A0A841AXH9_9PSEU</name>
<organism evidence="1 2">
    <name type="scientific">Amycolatopsis umgeniensis</name>
    <dbReference type="NCBI Taxonomy" id="336628"/>
    <lineage>
        <taxon>Bacteria</taxon>
        <taxon>Bacillati</taxon>
        <taxon>Actinomycetota</taxon>
        <taxon>Actinomycetes</taxon>
        <taxon>Pseudonocardiales</taxon>
        <taxon>Pseudonocardiaceae</taxon>
        <taxon>Amycolatopsis</taxon>
    </lineage>
</organism>
<keyword evidence="2" id="KW-1185">Reference proteome</keyword>
<dbReference type="EMBL" id="JACHMX010000001">
    <property type="protein sequence ID" value="MBB5851351.1"/>
    <property type="molecule type" value="Genomic_DNA"/>
</dbReference>
<gene>
    <name evidence="1" type="ORF">HDA45_001438</name>
</gene>
<evidence type="ECO:0000313" key="2">
    <source>
        <dbReference type="Proteomes" id="UP000580861"/>
    </source>
</evidence>
<reference evidence="1 2" key="1">
    <citation type="submission" date="2020-08" db="EMBL/GenBank/DDBJ databases">
        <title>Sequencing the genomes of 1000 actinobacteria strains.</title>
        <authorList>
            <person name="Klenk H.-P."/>
        </authorList>
    </citation>
    <scope>NUCLEOTIDE SEQUENCE [LARGE SCALE GENOMIC DNA]</scope>
    <source>
        <strain evidence="1 2">DSM 45272</strain>
    </source>
</reference>
<dbReference type="Proteomes" id="UP000580861">
    <property type="component" value="Unassembled WGS sequence"/>
</dbReference>
<dbReference type="AlphaFoldDB" id="A0A841AXH9"/>
<sequence length="70" mass="7800">MRVVTDAMREAATDAHPLAASRGRHAALQRIHSAAHYYRLMGQELGAPQTELPYLNDRVIEACCVPGVWR</sequence>
<accession>A0A841AXH9</accession>
<protein>
    <submittedName>
        <fullName evidence="1">Uncharacterized protein</fullName>
    </submittedName>
</protein>
<evidence type="ECO:0000313" key="1">
    <source>
        <dbReference type="EMBL" id="MBB5851351.1"/>
    </source>
</evidence>